<keyword evidence="3" id="KW-1185">Reference proteome</keyword>
<name>A0A1A8TF73_9GAMM</name>
<evidence type="ECO:0000313" key="3">
    <source>
        <dbReference type="Proteomes" id="UP000092627"/>
    </source>
</evidence>
<dbReference type="Proteomes" id="UP000092627">
    <property type="component" value="Unassembled WGS sequence"/>
</dbReference>
<dbReference type="RefSeq" id="WP_067209446.1">
    <property type="nucleotide sequence ID" value="NZ_FLOC01000011.1"/>
</dbReference>
<protein>
    <recommendedName>
        <fullName evidence="4">Late embryogenesis abundant protein</fullName>
    </recommendedName>
</protein>
<dbReference type="AlphaFoldDB" id="A0A1A8TF73"/>
<proteinExistence type="predicted"/>
<feature type="signal peptide" evidence="1">
    <location>
        <begin position="1"/>
        <end position="23"/>
    </location>
</feature>
<sequence length="130" mass="14010">MSIKKMLAVTALMFSSALVSVHAQETSAWQSIQQTASNAVEKTREVAANVADRTREVAVDVADRTREVAGDAADRSKEVGQDISNSQAWKKTKEVGNATAEAARSGAHKVKEYVNNNACDNNDKLNCKAE</sequence>
<reference evidence="2 3" key="1">
    <citation type="submission" date="2016-06" db="EMBL/GenBank/DDBJ databases">
        <authorList>
            <person name="Kjaerup R.B."/>
            <person name="Dalgaard T.S."/>
            <person name="Juul-Madsen H.R."/>
        </authorList>
    </citation>
    <scope>NUCLEOTIDE SEQUENCE [LARGE SCALE GENOMIC DNA]</scope>
    <source>
        <strain evidence="2 3">CECT 5080</strain>
    </source>
</reference>
<dbReference type="Gene3D" id="1.10.287.700">
    <property type="entry name" value="Helix hairpin bin"/>
    <property type="match status" value="1"/>
</dbReference>
<dbReference type="EMBL" id="FLOC01000011">
    <property type="protein sequence ID" value="SBS31678.1"/>
    <property type="molecule type" value="Genomic_DNA"/>
</dbReference>
<accession>A0A1A8TF73</accession>
<gene>
    <name evidence="2" type="ORF">MAQ5080_02035</name>
</gene>
<dbReference type="STRING" id="295068.MAQ5080_02035"/>
<keyword evidence="1" id="KW-0732">Signal</keyword>
<evidence type="ECO:0000256" key="1">
    <source>
        <dbReference type="SAM" id="SignalP"/>
    </source>
</evidence>
<feature type="chain" id="PRO_5008379006" description="Late embryogenesis abundant protein" evidence="1">
    <location>
        <begin position="24"/>
        <end position="130"/>
    </location>
</feature>
<evidence type="ECO:0008006" key="4">
    <source>
        <dbReference type="Google" id="ProtNLM"/>
    </source>
</evidence>
<dbReference type="OrthoDB" id="6107811at2"/>
<organism evidence="2 3">
    <name type="scientific">Marinomonas aquimarina</name>
    <dbReference type="NCBI Taxonomy" id="295068"/>
    <lineage>
        <taxon>Bacteria</taxon>
        <taxon>Pseudomonadati</taxon>
        <taxon>Pseudomonadota</taxon>
        <taxon>Gammaproteobacteria</taxon>
        <taxon>Oceanospirillales</taxon>
        <taxon>Oceanospirillaceae</taxon>
        <taxon>Marinomonas</taxon>
    </lineage>
</organism>
<evidence type="ECO:0000313" key="2">
    <source>
        <dbReference type="EMBL" id="SBS31678.1"/>
    </source>
</evidence>